<reference evidence="2 3" key="1">
    <citation type="submission" date="2018-06" db="EMBL/GenBank/DDBJ databases">
        <title>Genomic Encyclopedia of Archaeal and Bacterial Type Strains, Phase II (KMG-II): from individual species to whole genera.</title>
        <authorList>
            <person name="Goeker M."/>
        </authorList>
    </citation>
    <scope>NUCLEOTIDE SEQUENCE [LARGE SCALE GENOMIC DNA]</scope>
    <source>
        <strain evidence="2 3">JCM 11668</strain>
    </source>
</reference>
<protein>
    <submittedName>
        <fullName evidence="2">Uncharacterized protein</fullName>
    </submittedName>
</protein>
<feature type="transmembrane region" description="Helical" evidence="1">
    <location>
        <begin position="27"/>
        <end position="45"/>
    </location>
</feature>
<evidence type="ECO:0000256" key="1">
    <source>
        <dbReference type="SAM" id="Phobius"/>
    </source>
</evidence>
<evidence type="ECO:0000313" key="3">
    <source>
        <dbReference type="Proteomes" id="UP000248148"/>
    </source>
</evidence>
<accession>A0A318TFC8</accession>
<feature type="transmembrane region" description="Helical" evidence="1">
    <location>
        <begin position="6"/>
        <end position="22"/>
    </location>
</feature>
<keyword evidence="1" id="KW-1133">Transmembrane helix</keyword>
<organism evidence="2 3">
    <name type="scientific">Rhodopseudomonas faecalis</name>
    <dbReference type="NCBI Taxonomy" id="99655"/>
    <lineage>
        <taxon>Bacteria</taxon>
        <taxon>Pseudomonadati</taxon>
        <taxon>Pseudomonadota</taxon>
        <taxon>Alphaproteobacteria</taxon>
        <taxon>Hyphomicrobiales</taxon>
        <taxon>Nitrobacteraceae</taxon>
        <taxon>Rhodopseudomonas</taxon>
    </lineage>
</organism>
<dbReference type="RefSeq" id="WP_110780595.1">
    <property type="nucleotide sequence ID" value="NZ_QJTI01000007.1"/>
</dbReference>
<gene>
    <name evidence="2" type="ORF">BJ122_10780</name>
</gene>
<keyword evidence="1" id="KW-0812">Transmembrane</keyword>
<dbReference type="Proteomes" id="UP000248148">
    <property type="component" value="Unassembled WGS sequence"/>
</dbReference>
<comment type="caution">
    <text evidence="2">The sequence shown here is derived from an EMBL/GenBank/DDBJ whole genome shotgun (WGS) entry which is preliminary data.</text>
</comment>
<dbReference type="AlphaFoldDB" id="A0A318TFC8"/>
<name>A0A318TFC8_9BRAD</name>
<proteinExistence type="predicted"/>
<keyword evidence="1" id="KW-0472">Membrane</keyword>
<dbReference type="EMBL" id="QJTI01000007">
    <property type="protein sequence ID" value="PYF03356.1"/>
    <property type="molecule type" value="Genomic_DNA"/>
</dbReference>
<evidence type="ECO:0000313" key="2">
    <source>
        <dbReference type="EMBL" id="PYF03356.1"/>
    </source>
</evidence>
<dbReference type="OrthoDB" id="7574826at2"/>
<keyword evidence="3" id="KW-1185">Reference proteome</keyword>
<sequence length="73" mass="8120">MDALTWFGLFAVSAMLLCYAFEDRSHWFVLGFSAACAFGSLYGFLQGAWPFGVVEAIWAGVALRRWILRAHSG</sequence>